<evidence type="ECO:0000313" key="8">
    <source>
        <dbReference type="Proteomes" id="UP000218968"/>
    </source>
</evidence>
<dbReference type="Pfam" id="PF07317">
    <property type="entry name" value="PilZN"/>
    <property type="match status" value="1"/>
</dbReference>
<organism evidence="7 8">
    <name type="scientific">Luteimonas chenhongjianii</name>
    <dbReference type="NCBI Taxonomy" id="2006110"/>
    <lineage>
        <taxon>Bacteria</taxon>
        <taxon>Pseudomonadati</taxon>
        <taxon>Pseudomonadota</taxon>
        <taxon>Gammaproteobacteria</taxon>
        <taxon>Lysobacterales</taxon>
        <taxon>Lysobacteraceae</taxon>
        <taxon>Luteimonas</taxon>
    </lineage>
</organism>
<comment type="function">
    <text evidence="4">Acts as a flagellar brake, regulating swimming and swarming in a bis-(3'-5') cyclic diguanylic acid (c-di-GMP)-dependent manner. Binds 1 c-di-GMP dimer per subunit. Increasing levels of c-di-GMP lead to decreased motility.</text>
</comment>
<protein>
    <recommendedName>
        <fullName evidence="4">Flagellar brake protein YcgR</fullName>
    </recommendedName>
    <alternativeName>
        <fullName evidence="4">Cyclic di-GMP binding protein YcgR</fullName>
    </alternativeName>
</protein>
<dbReference type="GO" id="GO:0071973">
    <property type="term" value="P:bacterial-type flagellum-dependent cell motility"/>
    <property type="evidence" value="ECO:0007669"/>
    <property type="project" value="UniProtKB-UniRule"/>
</dbReference>
<comment type="subcellular location">
    <subcellularLocation>
        <location evidence="4">Bacterial flagellum basal body</location>
    </subcellularLocation>
</comment>
<sequence length="257" mass="28281">MMPVAEHQPPLQDDDEASPFALHEPREVAQVLRALVEARAIVTASLVPGGHACPTALLAVHDDGTLVLDGNRHEAMNRRMDSATRLVCSTQLDLVPIRFRLPTPTRIDYEGYLAFRAPWPVSLLQLQRRELYRLRVSPAAPATLHVGDGDAPPDAGLGGLRVLDISGGGLAIAVPDGQEGRFRPQSRIAPCLLRLAEAPEFTVALEVAHLGRFDVRGVAHWRVGCRFVDLPAALEQRVLQYIFQVERQRNARQRRGG</sequence>
<evidence type="ECO:0000313" key="7">
    <source>
        <dbReference type="EMBL" id="ATD67648.1"/>
    </source>
</evidence>
<gene>
    <name evidence="4" type="primary">ycgR</name>
    <name evidence="7" type="ORF">CNR27_09550</name>
</gene>
<evidence type="ECO:0000256" key="1">
    <source>
        <dbReference type="ARBA" id="ARBA00022636"/>
    </source>
</evidence>
<feature type="domain" description="Type III secretion system flagellar brake protein YcgR PilZN" evidence="6">
    <location>
        <begin position="20"/>
        <end position="124"/>
    </location>
</feature>
<dbReference type="InterPro" id="IPR012349">
    <property type="entry name" value="Split_barrel_FMN-bd"/>
</dbReference>
<accession>A0A290XF49</accession>
<evidence type="ECO:0000256" key="3">
    <source>
        <dbReference type="ARBA" id="ARBA00023143"/>
    </source>
</evidence>
<dbReference type="GO" id="GO:0035438">
    <property type="term" value="F:cyclic-di-GMP binding"/>
    <property type="evidence" value="ECO:0007669"/>
    <property type="project" value="UniProtKB-UniRule"/>
</dbReference>
<evidence type="ECO:0000259" key="6">
    <source>
        <dbReference type="Pfam" id="PF07317"/>
    </source>
</evidence>
<dbReference type="AlphaFoldDB" id="A0A290XF49"/>
<dbReference type="Gene3D" id="2.40.10.220">
    <property type="entry name" value="predicted glycosyltransferase like domains"/>
    <property type="match status" value="1"/>
</dbReference>
<dbReference type="RefSeq" id="WP_096298272.1">
    <property type="nucleotide sequence ID" value="NZ_CP023406.1"/>
</dbReference>
<evidence type="ECO:0000259" key="5">
    <source>
        <dbReference type="Pfam" id="PF07238"/>
    </source>
</evidence>
<dbReference type="Proteomes" id="UP000218968">
    <property type="component" value="Chromosome"/>
</dbReference>
<dbReference type="HAMAP" id="MF_01457">
    <property type="entry name" value="YcgR"/>
    <property type="match status" value="1"/>
</dbReference>
<reference evidence="8" key="1">
    <citation type="submission" date="2017-09" db="EMBL/GenBank/DDBJ databases">
        <title>Luteimonas liuhanmingii sp.nov., isolated from the intestinal contents of Tibetan Plateau Pika in Yushu, Qinghai Province, China.</title>
        <authorList>
            <person name="Gui Z."/>
        </authorList>
    </citation>
    <scope>NUCLEOTIDE SEQUENCE [LARGE SCALE GENOMIC DNA]</scope>
    <source>
        <strain evidence="8">100111</strain>
    </source>
</reference>
<dbReference type="GO" id="GO:0071945">
    <property type="term" value="P:regulation of bacterial-type flagellum-dependent cell motility by regulation of motor speed"/>
    <property type="evidence" value="ECO:0007669"/>
    <property type="project" value="UniProtKB-UniRule"/>
</dbReference>
<feature type="domain" description="PilZ" evidence="5">
    <location>
        <begin position="127"/>
        <end position="244"/>
    </location>
</feature>
<proteinExistence type="inferred from homology"/>
<keyword evidence="2 4" id="KW-0547">Nucleotide-binding</keyword>
<dbReference type="Pfam" id="PF07238">
    <property type="entry name" value="PilZ"/>
    <property type="match status" value="1"/>
</dbReference>
<dbReference type="InterPro" id="IPR009875">
    <property type="entry name" value="PilZ_domain"/>
</dbReference>
<dbReference type="InterPro" id="IPR023787">
    <property type="entry name" value="T3SS_YcgR"/>
</dbReference>
<dbReference type="KEGG" id="lum:CNR27_09550"/>
<dbReference type="Gene3D" id="2.30.110.10">
    <property type="entry name" value="Electron Transport, Fmn-binding Protein, Chain A"/>
    <property type="match status" value="1"/>
</dbReference>
<comment type="similarity">
    <text evidence="4">Belongs to the YcgR family.</text>
</comment>
<name>A0A290XF49_9GAMM</name>
<keyword evidence="8" id="KW-1185">Reference proteome</keyword>
<evidence type="ECO:0000256" key="2">
    <source>
        <dbReference type="ARBA" id="ARBA00022741"/>
    </source>
</evidence>
<keyword evidence="3 4" id="KW-0975">Bacterial flagellum</keyword>
<keyword evidence="1 4" id="KW-0973">c-di-GMP</keyword>
<comment type="subunit">
    <text evidence="4">Monomer. Interacts with the flagellar basal bodies.</text>
</comment>
<evidence type="ECO:0000256" key="4">
    <source>
        <dbReference type="HAMAP-Rule" id="MF_01457"/>
    </source>
</evidence>
<dbReference type="EMBL" id="CP023406">
    <property type="protein sequence ID" value="ATD67648.1"/>
    <property type="molecule type" value="Genomic_DNA"/>
</dbReference>
<dbReference type="GO" id="GO:0009425">
    <property type="term" value="C:bacterial-type flagellum basal body"/>
    <property type="evidence" value="ECO:0007669"/>
    <property type="project" value="UniProtKB-SubCell"/>
</dbReference>
<dbReference type="InterPro" id="IPR009926">
    <property type="entry name" value="T3SS_YcgR_PilZN"/>
</dbReference>
<dbReference type="OrthoDB" id="5572581at2"/>